<dbReference type="CDD" id="cd06261">
    <property type="entry name" value="TM_PBP2"/>
    <property type="match status" value="1"/>
</dbReference>
<proteinExistence type="inferred from homology"/>
<dbReference type="GO" id="GO:0055085">
    <property type="term" value="P:transmembrane transport"/>
    <property type="evidence" value="ECO:0007669"/>
    <property type="project" value="InterPro"/>
</dbReference>
<comment type="similarity">
    <text evidence="7">Belongs to the binding-protein-dependent transport system permease family.</text>
</comment>
<evidence type="ECO:0000256" key="5">
    <source>
        <dbReference type="ARBA" id="ARBA00022989"/>
    </source>
</evidence>
<feature type="transmembrane region" description="Helical" evidence="7">
    <location>
        <begin position="109"/>
        <end position="133"/>
    </location>
</feature>
<dbReference type="AlphaFoldDB" id="A0A9D2HPV3"/>
<comment type="subcellular location">
    <subcellularLocation>
        <location evidence="1 7">Cell membrane</location>
        <topology evidence="1 7">Multi-pass membrane protein</topology>
    </subcellularLocation>
</comment>
<dbReference type="Proteomes" id="UP000823821">
    <property type="component" value="Unassembled WGS sequence"/>
</dbReference>
<organism evidence="9 10">
    <name type="scientific">Candidatus Desulfovibrio intestinavium</name>
    <dbReference type="NCBI Taxonomy" id="2838534"/>
    <lineage>
        <taxon>Bacteria</taxon>
        <taxon>Pseudomonadati</taxon>
        <taxon>Thermodesulfobacteriota</taxon>
        <taxon>Desulfovibrionia</taxon>
        <taxon>Desulfovibrionales</taxon>
        <taxon>Desulfovibrionaceae</taxon>
        <taxon>Desulfovibrio</taxon>
    </lineage>
</organism>
<feature type="transmembrane region" description="Helical" evidence="7">
    <location>
        <begin position="173"/>
        <end position="198"/>
    </location>
</feature>
<keyword evidence="5 7" id="KW-1133">Transmembrane helix</keyword>
<evidence type="ECO:0000256" key="3">
    <source>
        <dbReference type="ARBA" id="ARBA00022475"/>
    </source>
</evidence>
<reference evidence="9" key="1">
    <citation type="journal article" date="2021" name="PeerJ">
        <title>Extensive microbial diversity within the chicken gut microbiome revealed by metagenomics and culture.</title>
        <authorList>
            <person name="Gilroy R."/>
            <person name="Ravi A."/>
            <person name="Getino M."/>
            <person name="Pursley I."/>
            <person name="Horton D.L."/>
            <person name="Alikhan N.F."/>
            <person name="Baker D."/>
            <person name="Gharbi K."/>
            <person name="Hall N."/>
            <person name="Watson M."/>
            <person name="Adriaenssens E.M."/>
            <person name="Foster-Nyarko E."/>
            <person name="Jarju S."/>
            <person name="Secka A."/>
            <person name="Antonio M."/>
            <person name="Oren A."/>
            <person name="Chaudhuri R.R."/>
            <person name="La Ragione R."/>
            <person name="Hildebrand F."/>
            <person name="Pallen M.J."/>
        </authorList>
    </citation>
    <scope>NUCLEOTIDE SEQUENCE</scope>
    <source>
        <strain evidence="9">5032</strain>
    </source>
</reference>
<keyword evidence="4 7" id="KW-0812">Transmembrane</keyword>
<feature type="transmembrane region" description="Helical" evidence="7">
    <location>
        <begin position="139"/>
        <end position="161"/>
    </location>
</feature>
<evidence type="ECO:0000256" key="4">
    <source>
        <dbReference type="ARBA" id="ARBA00022692"/>
    </source>
</evidence>
<sequence length="254" mass="26608">MLRRLLPWCLPALVLLFWGLICASGRVPPWLLPSPTDVLRTMSGYLGLSGGDSWCGQFWPDAAASLIRVGCGYGLAVATALPLGLLAGRSARVASLLSVSVNGIKAVPGISWLPLAILWLGIGFVTTMALIALAAFFPIYFSSMSGAASVPPALVASGRMLGLSRAAIFRRIVLPWAMPQITAGLRVALGFAFAYLVLGELTGVSRGVGACIMDARMNGQVDLLICGIVLIACLGAACDRLLLGLVRFLPGQVR</sequence>
<protein>
    <submittedName>
        <fullName evidence="9">ABC transporter permease</fullName>
    </submittedName>
</protein>
<dbReference type="EMBL" id="DWZD01000053">
    <property type="protein sequence ID" value="HJA80005.1"/>
    <property type="molecule type" value="Genomic_DNA"/>
</dbReference>
<name>A0A9D2HPV3_9BACT</name>
<accession>A0A9D2HPV3</accession>
<evidence type="ECO:0000259" key="8">
    <source>
        <dbReference type="PROSITE" id="PS50928"/>
    </source>
</evidence>
<feature type="transmembrane region" description="Helical" evidence="7">
    <location>
        <begin position="66"/>
        <end position="88"/>
    </location>
</feature>
<dbReference type="GO" id="GO:0005886">
    <property type="term" value="C:plasma membrane"/>
    <property type="evidence" value="ECO:0007669"/>
    <property type="project" value="UniProtKB-SubCell"/>
</dbReference>
<evidence type="ECO:0000256" key="1">
    <source>
        <dbReference type="ARBA" id="ARBA00004651"/>
    </source>
</evidence>
<reference evidence="9" key="2">
    <citation type="submission" date="2021-04" db="EMBL/GenBank/DDBJ databases">
        <authorList>
            <person name="Gilroy R."/>
        </authorList>
    </citation>
    <scope>NUCLEOTIDE SEQUENCE</scope>
    <source>
        <strain evidence="9">5032</strain>
    </source>
</reference>
<keyword evidence="2 7" id="KW-0813">Transport</keyword>
<keyword evidence="6 7" id="KW-0472">Membrane</keyword>
<evidence type="ECO:0000256" key="2">
    <source>
        <dbReference type="ARBA" id="ARBA00022448"/>
    </source>
</evidence>
<keyword evidence="3" id="KW-1003">Cell membrane</keyword>
<dbReference type="PANTHER" id="PTHR30151:SF39">
    <property type="entry name" value="ABC TRANSPORTER PERMEASE PROTEIN"/>
    <property type="match status" value="1"/>
</dbReference>
<dbReference type="SUPFAM" id="SSF161098">
    <property type="entry name" value="MetI-like"/>
    <property type="match status" value="1"/>
</dbReference>
<evidence type="ECO:0000313" key="9">
    <source>
        <dbReference type="EMBL" id="HJA80005.1"/>
    </source>
</evidence>
<gene>
    <name evidence="9" type="ORF">H9784_10665</name>
</gene>
<dbReference type="GO" id="GO:0010438">
    <property type="term" value="P:cellular response to sulfur starvation"/>
    <property type="evidence" value="ECO:0007669"/>
    <property type="project" value="TreeGrafter"/>
</dbReference>
<feature type="domain" description="ABC transmembrane type-1" evidence="8">
    <location>
        <begin position="62"/>
        <end position="242"/>
    </location>
</feature>
<dbReference type="PROSITE" id="PS50928">
    <property type="entry name" value="ABC_TM1"/>
    <property type="match status" value="1"/>
</dbReference>
<evidence type="ECO:0000256" key="6">
    <source>
        <dbReference type="ARBA" id="ARBA00023136"/>
    </source>
</evidence>
<dbReference type="InterPro" id="IPR035906">
    <property type="entry name" value="MetI-like_sf"/>
</dbReference>
<evidence type="ECO:0000256" key="7">
    <source>
        <dbReference type="RuleBase" id="RU363032"/>
    </source>
</evidence>
<comment type="caution">
    <text evidence="9">The sequence shown here is derived from an EMBL/GenBank/DDBJ whole genome shotgun (WGS) entry which is preliminary data.</text>
</comment>
<dbReference type="InterPro" id="IPR000515">
    <property type="entry name" value="MetI-like"/>
</dbReference>
<feature type="transmembrane region" description="Helical" evidence="7">
    <location>
        <begin position="223"/>
        <end position="249"/>
    </location>
</feature>
<evidence type="ECO:0000313" key="10">
    <source>
        <dbReference type="Proteomes" id="UP000823821"/>
    </source>
</evidence>
<dbReference type="Gene3D" id="1.10.3720.10">
    <property type="entry name" value="MetI-like"/>
    <property type="match status" value="1"/>
</dbReference>
<dbReference type="PANTHER" id="PTHR30151">
    <property type="entry name" value="ALKANE SULFONATE ABC TRANSPORTER-RELATED, MEMBRANE SUBUNIT"/>
    <property type="match status" value="1"/>
</dbReference>
<dbReference type="Pfam" id="PF00528">
    <property type="entry name" value="BPD_transp_1"/>
    <property type="match status" value="1"/>
</dbReference>